<dbReference type="PANTHER" id="PTHR45746">
    <property type="entry name" value="LP21163P"/>
    <property type="match status" value="1"/>
</dbReference>
<dbReference type="Pfam" id="PF00610">
    <property type="entry name" value="DEP"/>
    <property type="match status" value="1"/>
</dbReference>
<dbReference type="GO" id="GO:0043005">
    <property type="term" value="C:neuron projection"/>
    <property type="evidence" value="ECO:0007669"/>
    <property type="project" value="TreeGrafter"/>
</dbReference>
<dbReference type="GO" id="GO:0035556">
    <property type="term" value="P:intracellular signal transduction"/>
    <property type="evidence" value="ECO:0007669"/>
    <property type="project" value="InterPro"/>
</dbReference>
<dbReference type="SMART" id="SM00049">
    <property type="entry name" value="DEP"/>
    <property type="match status" value="1"/>
</dbReference>
<reference evidence="3 4" key="1">
    <citation type="journal article" date="2018" name="Nat. Ecol. Evol.">
        <title>Shark genomes provide insights into elasmobranch evolution and the origin of vertebrates.</title>
        <authorList>
            <person name="Hara Y"/>
            <person name="Yamaguchi K"/>
            <person name="Onimaru K"/>
            <person name="Kadota M"/>
            <person name="Koyanagi M"/>
            <person name="Keeley SD"/>
            <person name="Tatsumi K"/>
            <person name="Tanaka K"/>
            <person name="Motone F"/>
            <person name="Kageyama Y"/>
            <person name="Nozu R"/>
            <person name="Adachi N"/>
            <person name="Nishimura O"/>
            <person name="Nakagawa R"/>
            <person name="Tanegashima C"/>
            <person name="Kiyatake I"/>
            <person name="Matsumoto R"/>
            <person name="Murakumo K"/>
            <person name="Nishida K"/>
            <person name="Terakita A"/>
            <person name="Kuratani S"/>
            <person name="Sato K"/>
            <person name="Hyodo S Kuraku.S."/>
        </authorList>
    </citation>
    <scope>NUCLEOTIDE SEQUENCE [LARGE SCALE GENOMIC DNA]</scope>
</reference>
<name>A0A401NKX0_SCYTO</name>
<dbReference type="GO" id="GO:0005096">
    <property type="term" value="F:GTPase activator activity"/>
    <property type="evidence" value="ECO:0007669"/>
    <property type="project" value="TreeGrafter"/>
</dbReference>
<dbReference type="PROSITE" id="PS50186">
    <property type="entry name" value="DEP"/>
    <property type="match status" value="1"/>
</dbReference>
<dbReference type="GO" id="GO:0005886">
    <property type="term" value="C:plasma membrane"/>
    <property type="evidence" value="ECO:0007669"/>
    <property type="project" value="TreeGrafter"/>
</dbReference>
<dbReference type="InterPro" id="IPR047017">
    <property type="entry name" value="RGS6/7/9/11_DHEX_sf"/>
</dbReference>
<evidence type="ECO:0000256" key="1">
    <source>
        <dbReference type="ARBA" id="ARBA00022700"/>
    </source>
</evidence>
<gene>
    <name evidence="3" type="ORF">scyTo_0004107</name>
</gene>
<dbReference type="GO" id="GO:0009968">
    <property type="term" value="P:negative regulation of signal transduction"/>
    <property type="evidence" value="ECO:0007669"/>
    <property type="project" value="UniProtKB-KW"/>
</dbReference>
<accession>A0A401NKX0</accession>
<dbReference type="PANTHER" id="PTHR45746:SF3">
    <property type="entry name" value="REGULATOR OF G-PROTEIN SIGNALING 11"/>
    <property type="match status" value="1"/>
</dbReference>
<keyword evidence="4" id="KW-1185">Reference proteome</keyword>
<comment type="caution">
    <text evidence="3">The sequence shown here is derived from an EMBL/GenBank/DDBJ whole genome shotgun (WGS) entry which is preliminary data.</text>
</comment>
<feature type="domain" description="DEP" evidence="2">
    <location>
        <begin position="31"/>
        <end position="106"/>
    </location>
</feature>
<dbReference type="CDD" id="cd04450">
    <property type="entry name" value="DEP_RGS7-like"/>
    <property type="match status" value="1"/>
</dbReference>
<organism evidence="3 4">
    <name type="scientific">Scyliorhinus torazame</name>
    <name type="common">Cloudy catshark</name>
    <name type="synonym">Catulus torazame</name>
    <dbReference type="NCBI Taxonomy" id="75743"/>
    <lineage>
        <taxon>Eukaryota</taxon>
        <taxon>Metazoa</taxon>
        <taxon>Chordata</taxon>
        <taxon>Craniata</taxon>
        <taxon>Vertebrata</taxon>
        <taxon>Chondrichthyes</taxon>
        <taxon>Elasmobranchii</taxon>
        <taxon>Galeomorphii</taxon>
        <taxon>Galeoidea</taxon>
        <taxon>Carcharhiniformes</taxon>
        <taxon>Scyliorhinidae</taxon>
        <taxon>Scyliorhinus</taxon>
    </lineage>
</organism>
<evidence type="ECO:0000259" key="2">
    <source>
        <dbReference type="PROSITE" id="PS50186"/>
    </source>
</evidence>
<dbReference type="OMA" id="TIHTARI"/>
<dbReference type="Pfam" id="PF18148">
    <property type="entry name" value="RGS_DHEX"/>
    <property type="match status" value="1"/>
</dbReference>
<dbReference type="STRING" id="75743.A0A401NKX0"/>
<dbReference type="InterPro" id="IPR000591">
    <property type="entry name" value="DEP_dom"/>
</dbReference>
<dbReference type="InterPro" id="IPR036390">
    <property type="entry name" value="WH_DNA-bd_sf"/>
</dbReference>
<dbReference type="AlphaFoldDB" id="A0A401NKX0"/>
<dbReference type="InterPro" id="IPR047016">
    <property type="entry name" value="RGS6/7/9/11"/>
</dbReference>
<dbReference type="SUPFAM" id="SSF46785">
    <property type="entry name" value="Winged helix' DNA-binding domain"/>
    <property type="match status" value="1"/>
</dbReference>
<dbReference type="GO" id="GO:0008277">
    <property type="term" value="P:regulation of G protein-coupled receptor signaling pathway"/>
    <property type="evidence" value="ECO:0007669"/>
    <property type="project" value="InterPro"/>
</dbReference>
<dbReference type="GO" id="GO:0005737">
    <property type="term" value="C:cytoplasm"/>
    <property type="evidence" value="ECO:0007669"/>
    <property type="project" value="TreeGrafter"/>
</dbReference>
<dbReference type="Gene3D" id="1.10.10.10">
    <property type="entry name" value="Winged helix-like DNA-binding domain superfamily/Winged helix DNA-binding domain"/>
    <property type="match status" value="1"/>
</dbReference>
<dbReference type="Proteomes" id="UP000288216">
    <property type="component" value="Unassembled WGS sequence"/>
</dbReference>
<sequence length="171" mass="20009">MTIHTARIHTAKIQMACLAKMEKVIVAMQDPDIGVKMKYQKLLITAIPHAVTGTDIVEWLLQNLSLTEEESLHLGDLIVKYGYIYPLKDPKNFVLRADDSPYRFQTPYFWTSYKWPARELDYAIYLAKKNITRQGDLLDYEKDSYNLLHKRINHTWDFVVMQASEQLSLEL</sequence>
<dbReference type="EMBL" id="BFAA01001187">
    <property type="protein sequence ID" value="GCB61515.1"/>
    <property type="molecule type" value="Genomic_DNA"/>
</dbReference>
<dbReference type="InterPro" id="IPR036388">
    <property type="entry name" value="WH-like_DNA-bd_sf"/>
</dbReference>
<keyword evidence="1" id="KW-0734">Signal transduction inhibitor</keyword>
<evidence type="ECO:0000313" key="3">
    <source>
        <dbReference type="EMBL" id="GCB61515.1"/>
    </source>
</evidence>
<dbReference type="FunFam" id="1.10.10.10:FF:000329">
    <property type="entry name" value="regulator of G-protein signaling 9 isoform X2"/>
    <property type="match status" value="1"/>
</dbReference>
<protein>
    <recommendedName>
        <fullName evidence="2">DEP domain-containing protein</fullName>
    </recommendedName>
</protein>
<proteinExistence type="predicted"/>
<dbReference type="OrthoDB" id="196547at2759"/>
<dbReference type="InterPro" id="IPR040759">
    <property type="entry name" value="RGS_DHEX"/>
</dbReference>
<evidence type="ECO:0000313" key="4">
    <source>
        <dbReference type="Proteomes" id="UP000288216"/>
    </source>
</evidence>
<dbReference type="Gene3D" id="1.10.1240.60">
    <property type="match status" value="1"/>
</dbReference>